<evidence type="ECO:0000313" key="2">
    <source>
        <dbReference type="EMBL" id="TFB71359.1"/>
    </source>
</evidence>
<protein>
    <submittedName>
        <fullName evidence="2">Protein glxC</fullName>
    </submittedName>
</protein>
<accession>A0A4V3I811</accession>
<name>A0A4V3I811_9MICO</name>
<feature type="region of interest" description="Disordered" evidence="1">
    <location>
        <begin position="1"/>
        <end position="20"/>
    </location>
</feature>
<dbReference type="PANTHER" id="PTHR39673:SF5">
    <property type="entry name" value="TUNGSTEN-CONTAINING FORMYLMETHANOFURAN DEHYDROGENASE 2 SUBUNIT C"/>
    <property type="match status" value="1"/>
</dbReference>
<reference evidence="2 3" key="1">
    <citation type="submission" date="2019-03" db="EMBL/GenBank/DDBJ databases">
        <title>Genomics of glacier-inhabiting Cryobacterium strains.</title>
        <authorList>
            <person name="Liu Q."/>
            <person name="Xin Y.-H."/>
        </authorList>
    </citation>
    <scope>NUCLEOTIDE SEQUENCE [LARGE SCALE GENOMIC DNA]</scope>
    <source>
        <strain evidence="2 3">HLT2-23</strain>
    </source>
</reference>
<dbReference type="PANTHER" id="PTHR39673">
    <property type="entry name" value="TUNGSTEN FORMYLMETHANOFURAN DEHYDROGENASE, SUBUNIT C (FWDC)"/>
    <property type="match status" value="1"/>
</dbReference>
<keyword evidence="3" id="KW-1185">Reference proteome</keyword>
<sequence length="250" mass="25798">MDPRLDQRTGDPVTITHAPAPTNTARITAIDLAVSTVRDLNQALHATDDGTSWVVDTPAGQHNIAVGIDRDLDLVVNGHVGYYFAGMHQKGRVTVHGSAGVGLAENIMSGTVHVTGDASQAAAATGQGGLVVVDGNTGARCGISMKGVDIVVGGDIGHASAFMAQAGRLVVCGDAGEGLGDSIYEARIYVKGTVASLGADCIEKPLRPEHLAELAELLALAGRTDDPAEFRRYGSARTLYHFAAVNAAAY</sequence>
<proteinExistence type="predicted"/>
<organism evidence="2 3">
    <name type="scientific">Cryobacterium glaciale</name>
    <dbReference type="NCBI Taxonomy" id="1259145"/>
    <lineage>
        <taxon>Bacteria</taxon>
        <taxon>Bacillati</taxon>
        <taxon>Actinomycetota</taxon>
        <taxon>Actinomycetes</taxon>
        <taxon>Micrococcales</taxon>
        <taxon>Microbacteriaceae</taxon>
        <taxon>Cryobacterium</taxon>
    </lineage>
</organism>
<evidence type="ECO:0000313" key="3">
    <source>
        <dbReference type="Proteomes" id="UP000298173"/>
    </source>
</evidence>
<dbReference type="InterPro" id="IPR012061">
    <property type="entry name" value="Glu_synth_lsu_3"/>
</dbReference>
<dbReference type="InterPro" id="IPR036485">
    <property type="entry name" value="Glu_synth_asu_C_sf"/>
</dbReference>
<dbReference type="PIRSF" id="PIRSF006519">
    <property type="entry name" value="GOGAT_dom3"/>
    <property type="match status" value="1"/>
</dbReference>
<gene>
    <name evidence="2" type="ORF">E3O06_13565</name>
</gene>
<dbReference type="OrthoDB" id="287000at2"/>
<evidence type="ECO:0000256" key="1">
    <source>
        <dbReference type="SAM" id="MobiDB-lite"/>
    </source>
</evidence>
<dbReference type="EMBL" id="SOEY01000028">
    <property type="protein sequence ID" value="TFB71359.1"/>
    <property type="molecule type" value="Genomic_DNA"/>
</dbReference>
<dbReference type="CDD" id="cd00504">
    <property type="entry name" value="GXGXG"/>
    <property type="match status" value="1"/>
</dbReference>
<dbReference type="Proteomes" id="UP000298173">
    <property type="component" value="Unassembled WGS sequence"/>
</dbReference>
<dbReference type="AlphaFoldDB" id="A0A4V3I811"/>
<comment type="caution">
    <text evidence="2">The sequence shown here is derived from an EMBL/GenBank/DDBJ whole genome shotgun (WGS) entry which is preliminary data.</text>
</comment>
<dbReference type="GO" id="GO:0016491">
    <property type="term" value="F:oxidoreductase activity"/>
    <property type="evidence" value="ECO:0007669"/>
    <property type="project" value="InterPro"/>
</dbReference>
<dbReference type="SUPFAM" id="SSF69336">
    <property type="entry name" value="Alpha subunit of glutamate synthase, C-terminal domain"/>
    <property type="match status" value="1"/>
</dbReference>
<dbReference type="Gene3D" id="2.160.20.60">
    <property type="entry name" value="Glutamate synthase, alpha subunit, C-terminal domain"/>
    <property type="match status" value="1"/>
</dbReference>